<dbReference type="Gene3D" id="3.30.559.30">
    <property type="entry name" value="Nonribosomal peptide synthetase, condensation domain"/>
    <property type="match status" value="1"/>
</dbReference>
<reference evidence="6" key="1">
    <citation type="journal article" date="2021" name="Front. Microbiol.">
        <title>Genomic Analysis of the 1-Aminocyclopropane-1-Carboxylate Deaminase-Producing Pseudomonas thivervalensis SC5 Reveals Its Multifaceted Roles in Soil and in Beneficial Interactions With Plants.</title>
        <authorList>
            <person name="Nascimento F.X."/>
            <person name="Uron P."/>
            <person name="Glick B.R."/>
            <person name="Giachini A."/>
            <person name="Rossi M.J."/>
        </authorList>
    </citation>
    <scope>NUCLEOTIDE SEQUENCE [LARGE SCALE GENOMIC DNA]</scope>
    <source>
        <strain evidence="6">PLM3</strain>
    </source>
</reference>
<proteinExistence type="predicted"/>
<dbReference type="PANTHER" id="PTHR45398:SF1">
    <property type="entry name" value="ENZYME, PUTATIVE (JCVI)-RELATED"/>
    <property type="match status" value="1"/>
</dbReference>
<keyword evidence="6" id="KW-1185">Reference proteome</keyword>
<dbReference type="Pfam" id="PF00668">
    <property type="entry name" value="Condensation"/>
    <property type="match status" value="1"/>
</dbReference>
<dbReference type="SUPFAM" id="SSF52777">
    <property type="entry name" value="CoA-dependent acyltransferases"/>
    <property type="match status" value="2"/>
</dbReference>
<gene>
    <name evidence="5" type="ORF">CEQ51_00090</name>
</gene>
<accession>A0A2Z4ZLW1</accession>
<dbReference type="InterPro" id="IPR000873">
    <property type="entry name" value="AMP-dep_synth/lig_dom"/>
</dbReference>
<dbReference type="EMBL" id="CP022202">
    <property type="protein sequence ID" value="AXA58546.1"/>
    <property type="molecule type" value="Genomic_DNA"/>
</dbReference>
<dbReference type="InterPro" id="IPR042099">
    <property type="entry name" value="ANL_N_sf"/>
</dbReference>
<evidence type="ECO:0000259" key="3">
    <source>
        <dbReference type="Pfam" id="PF00501"/>
    </source>
</evidence>
<dbReference type="Gene3D" id="3.30.559.10">
    <property type="entry name" value="Chloramphenicol acetyltransferase-like domain"/>
    <property type="match status" value="1"/>
</dbReference>
<dbReference type="PANTHER" id="PTHR45398">
    <property type="match status" value="1"/>
</dbReference>
<dbReference type="FunFam" id="3.30.559.30:FF:000001">
    <property type="entry name" value="Non-ribosomal peptide synthetase"/>
    <property type="match status" value="1"/>
</dbReference>
<dbReference type="GO" id="GO:0003824">
    <property type="term" value="F:catalytic activity"/>
    <property type="evidence" value="ECO:0007669"/>
    <property type="project" value="InterPro"/>
</dbReference>
<evidence type="ECO:0000259" key="4">
    <source>
        <dbReference type="Pfam" id="PF00668"/>
    </source>
</evidence>
<evidence type="ECO:0000256" key="2">
    <source>
        <dbReference type="ARBA" id="ARBA00022553"/>
    </source>
</evidence>
<evidence type="ECO:0000256" key="1">
    <source>
        <dbReference type="ARBA" id="ARBA00022450"/>
    </source>
</evidence>
<feature type="domain" description="Condensation" evidence="4">
    <location>
        <begin position="51"/>
        <end position="490"/>
    </location>
</feature>
<dbReference type="InterPro" id="IPR001242">
    <property type="entry name" value="Condensation_dom"/>
</dbReference>
<dbReference type="Gene3D" id="3.40.50.12780">
    <property type="entry name" value="N-terminal domain of ligase-like"/>
    <property type="match status" value="1"/>
</dbReference>
<dbReference type="CDD" id="cd19531">
    <property type="entry name" value="LCL_NRPS-like"/>
    <property type="match status" value="1"/>
</dbReference>
<evidence type="ECO:0000313" key="5">
    <source>
        <dbReference type="EMBL" id="AXA58546.1"/>
    </source>
</evidence>
<organism evidence="5 6">
    <name type="scientific">Pseudomonas thivervalensis</name>
    <dbReference type="NCBI Taxonomy" id="86265"/>
    <lineage>
        <taxon>Bacteria</taxon>
        <taxon>Pseudomonadati</taxon>
        <taxon>Pseudomonadota</taxon>
        <taxon>Gammaproteobacteria</taxon>
        <taxon>Pseudomonadales</taxon>
        <taxon>Pseudomonadaceae</taxon>
        <taxon>Pseudomonas</taxon>
    </lineage>
</organism>
<name>A0A2Z4ZLW1_9PSED</name>
<dbReference type="InterPro" id="IPR023213">
    <property type="entry name" value="CAT-like_dom_sf"/>
</dbReference>
<dbReference type="RefSeq" id="WP_208690783.1">
    <property type="nucleotide sequence ID" value="NZ_CP022201.1"/>
</dbReference>
<keyword evidence="1" id="KW-0596">Phosphopantetheine</keyword>
<feature type="domain" description="AMP-dependent synthetase/ligase" evidence="3">
    <location>
        <begin position="513"/>
        <end position="577"/>
    </location>
</feature>
<dbReference type="KEGG" id="pthv:CE140_00090"/>
<evidence type="ECO:0000313" key="6">
    <source>
        <dbReference type="Proteomes" id="UP000251666"/>
    </source>
</evidence>
<dbReference type="AlphaFoldDB" id="A0A2Z4ZLW1"/>
<dbReference type="FunFam" id="3.30.559.10:FF:000012">
    <property type="entry name" value="Non-ribosomal peptide synthetase"/>
    <property type="match status" value="1"/>
</dbReference>
<dbReference type="Proteomes" id="UP000251666">
    <property type="component" value="Chromosome"/>
</dbReference>
<sequence>MTQLDNLSLVQRFIRLPLAQRQAFLHKLHSKHMSLAALPIPAMRDEFATLDLSYAQERQWFLWQLDRHSAAYHVPTALRLRGALELPALQRSFDALLARHDVLRTVFVDSPEGPQQVVQARLSLAIEPQVVSGPVDDAALKALIDDEIAGLFDLQQGPLLRVKLLQLAADDHVLVLTQHHIICDGASARIMVNDLVQLYAAHRSGQAPALATLPIQYADYAIWQRKWMEAGELERQLAYWTERLGDGGEVLPLPTDRPRPAVQSHRGARLDLTFDAALTQGLKQLAQREASTLFMVLLASFQALLHRYSGQSDIRVGVPVANRNRPETEGLIGFFVNTQVLNAQVRGDLPFEQLLAQVKQASLGAQAHQDLPFEQLVQALAPQRQASHSPLFQVMFNHQSNGAAQALQLPGLQVESLDWSSHTAQFDLTLDTHETHGELAASLSYATDLFDASTVQRMAEHWLNLLRGIVANPSQRIGELPLLSATEQQQHIGQWNPAPQSFPGETCLHQRIAEQARLRPDAIALRFNAQTLTYGELNTQANRRAHQLIAHGVGPDVLVGLAAERGFDMLVGLLAIL</sequence>
<dbReference type="SUPFAM" id="SSF56801">
    <property type="entry name" value="Acetyl-CoA synthetase-like"/>
    <property type="match status" value="1"/>
</dbReference>
<protein>
    <submittedName>
        <fullName evidence="5">Non-ribosomal peptide synthetase</fullName>
    </submittedName>
</protein>
<feature type="non-terminal residue" evidence="5">
    <location>
        <position position="577"/>
    </location>
</feature>
<dbReference type="Pfam" id="PF00501">
    <property type="entry name" value="AMP-binding"/>
    <property type="match status" value="1"/>
</dbReference>
<keyword evidence="2" id="KW-0597">Phosphoprotein</keyword>